<name>A0A6A8DIH9_9BACI</name>
<keyword evidence="1" id="KW-0812">Transmembrane</keyword>
<feature type="transmembrane region" description="Helical" evidence="1">
    <location>
        <begin position="7"/>
        <end position="27"/>
    </location>
</feature>
<organism evidence="2 3">
    <name type="scientific">Aquibacillus halophilus</name>
    <dbReference type="NCBI Taxonomy" id="930132"/>
    <lineage>
        <taxon>Bacteria</taxon>
        <taxon>Bacillati</taxon>
        <taxon>Bacillota</taxon>
        <taxon>Bacilli</taxon>
        <taxon>Bacillales</taxon>
        <taxon>Bacillaceae</taxon>
        <taxon>Aquibacillus</taxon>
    </lineage>
</organism>
<comment type="caution">
    <text evidence="2">The sequence shown here is derived from an EMBL/GenBank/DDBJ whole genome shotgun (WGS) entry which is preliminary data.</text>
</comment>
<evidence type="ECO:0000256" key="1">
    <source>
        <dbReference type="SAM" id="Phobius"/>
    </source>
</evidence>
<dbReference type="AlphaFoldDB" id="A0A6A8DIH9"/>
<sequence>MSRELEGFLYFGFMGISFLVSILFIVFMFRKTNNARRTYWQSVGLSFLLFGMGCIWWFFQASDGISMIFGWTYYGVAFFLGILLNIAVVTVVKRNFF</sequence>
<reference evidence="2" key="1">
    <citation type="submission" date="2019-11" db="EMBL/GenBank/DDBJ databases">
        <authorList>
            <person name="Li J."/>
        </authorList>
    </citation>
    <scope>NUCLEOTIDE SEQUENCE</scope>
    <source>
        <strain evidence="2">B6B</strain>
    </source>
</reference>
<evidence type="ECO:0008006" key="4">
    <source>
        <dbReference type="Google" id="ProtNLM"/>
    </source>
</evidence>
<evidence type="ECO:0000313" key="2">
    <source>
        <dbReference type="EMBL" id="MRH43561.1"/>
    </source>
</evidence>
<dbReference type="Proteomes" id="UP000799092">
    <property type="component" value="Unassembled WGS sequence"/>
</dbReference>
<feature type="transmembrane region" description="Helical" evidence="1">
    <location>
        <begin position="39"/>
        <end position="59"/>
    </location>
</feature>
<keyword evidence="1" id="KW-1133">Transmembrane helix</keyword>
<protein>
    <recommendedName>
        <fullName evidence="4">YesK-like protein</fullName>
    </recommendedName>
</protein>
<dbReference type="OrthoDB" id="2896913at2"/>
<proteinExistence type="predicted"/>
<gene>
    <name evidence="2" type="ORF">GH741_12810</name>
</gene>
<feature type="transmembrane region" description="Helical" evidence="1">
    <location>
        <begin position="71"/>
        <end position="92"/>
    </location>
</feature>
<keyword evidence="1" id="KW-0472">Membrane</keyword>
<dbReference type="RefSeq" id="WP_153737190.1">
    <property type="nucleotide sequence ID" value="NZ_WJNG01000010.1"/>
</dbReference>
<dbReference type="EMBL" id="WJNG01000010">
    <property type="protein sequence ID" value="MRH43561.1"/>
    <property type="molecule type" value="Genomic_DNA"/>
</dbReference>
<evidence type="ECO:0000313" key="3">
    <source>
        <dbReference type="Proteomes" id="UP000799092"/>
    </source>
</evidence>
<accession>A0A6A8DIH9</accession>
<keyword evidence="3" id="KW-1185">Reference proteome</keyword>